<reference evidence="1 2" key="1">
    <citation type="journal article" date="2012" name="Genome Biol.">
        <title>Sequencing three crocodilian genomes to illuminate the evolution of archosaurs and amniotes.</title>
        <authorList>
            <person name="St John J.A."/>
            <person name="Braun E.L."/>
            <person name="Isberg S.R."/>
            <person name="Miles L.G."/>
            <person name="Chong A.Y."/>
            <person name="Gongora J."/>
            <person name="Dalzell P."/>
            <person name="Moran C."/>
            <person name="Bed'hom B."/>
            <person name="Abzhanov A."/>
            <person name="Burgess S.C."/>
            <person name="Cooksey A.M."/>
            <person name="Castoe T.A."/>
            <person name="Crawford N.G."/>
            <person name="Densmore L.D."/>
            <person name="Drew J.C."/>
            <person name="Edwards S.V."/>
            <person name="Faircloth B.C."/>
            <person name="Fujita M.K."/>
            <person name="Greenwold M.J."/>
            <person name="Hoffmann F.G."/>
            <person name="Howard J.M."/>
            <person name="Iguchi T."/>
            <person name="Janes D.E."/>
            <person name="Khan S.Y."/>
            <person name="Kohno S."/>
            <person name="de Koning A.J."/>
            <person name="Lance S.L."/>
            <person name="McCarthy F.M."/>
            <person name="McCormack J.E."/>
            <person name="Merchant M.E."/>
            <person name="Peterson D.G."/>
            <person name="Pollock D.D."/>
            <person name="Pourmand N."/>
            <person name="Raney B.J."/>
            <person name="Roessler K.A."/>
            <person name="Sanford J.R."/>
            <person name="Sawyer R.H."/>
            <person name="Schmidt C.J."/>
            <person name="Triplett E.W."/>
            <person name="Tuberville T.D."/>
            <person name="Venegas-Anaya M."/>
            <person name="Howard J.T."/>
            <person name="Jarvis E.D."/>
            <person name="Guillette L.J.Jr."/>
            <person name="Glenn T.C."/>
            <person name="Green R.E."/>
            <person name="Ray D.A."/>
        </authorList>
    </citation>
    <scope>NUCLEOTIDE SEQUENCE [LARGE SCALE GENOMIC DNA]</scope>
    <source>
        <strain evidence="1">KSC_2009_1</strain>
    </source>
</reference>
<evidence type="ECO:0000313" key="1">
    <source>
        <dbReference type="EMBL" id="KYO43154.1"/>
    </source>
</evidence>
<accession>A0A151P244</accession>
<evidence type="ECO:0000313" key="2">
    <source>
        <dbReference type="Proteomes" id="UP000050525"/>
    </source>
</evidence>
<protein>
    <submittedName>
        <fullName evidence="1">Uncharacterized protein</fullName>
    </submittedName>
</protein>
<organism evidence="1 2">
    <name type="scientific">Alligator mississippiensis</name>
    <name type="common">American alligator</name>
    <dbReference type="NCBI Taxonomy" id="8496"/>
    <lineage>
        <taxon>Eukaryota</taxon>
        <taxon>Metazoa</taxon>
        <taxon>Chordata</taxon>
        <taxon>Craniata</taxon>
        <taxon>Vertebrata</taxon>
        <taxon>Euteleostomi</taxon>
        <taxon>Archelosauria</taxon>
        <taxon>Archosauria</taxon>
        <taxon>Crocodylia</taxon>
        <taxon>Alligatoridae</taxon>
        <taxon>Alligatorinae</taxon>
        <taxon>Alligator</taxon>
    </lineage>
</organism>
<proteinExistence type="predicted"/>
<keyword evidence="2" id="KW-1185">Reference proteome</keyword>
<dbReference type="EMBL" id="AKHW03001210">
    <property type="protein sequence ID" value="KYO43154.1"/>
    <property type="molecule type" value="Genomic_DNA"/>
</dbReference>
<dbReference type="Proteomes" id="UP000050525">
    <property type="component" value="Unassembled WGS sequence"/>
</dbReference>
<gene>
    <name evidence="1" type="ORF">Y1Q_0017486</name>
</gene>
<sequence>MLRGAAILPGQGPRFKDAACHLVKNGLQEEEQNIQEERIVRRNEKCGKITAAGCSVASKRIRSRSQRSILIAKIIKKN</sequence>
<name>A0A151P244_ALLMI</name>
<dbReference type="AlphaFoldDB" id="A0A151P244"/>
<comment type="caution">
    <text evidence="1">The sequence shown here is derived from an EMBL/GenBank/DDBJ whole genome shotgun (WGS) entry which is preliminary data.</text>
</comment>